<keyword evidence="4" id="KW-1185">Reference proteome</keyword>
<dbReference type="AlphaFoldDB" id="A0A3Q2DCJ8"/>
<dbReference type="Proteomes" id="UP000265020">
    <property type="component" value="Unassembled WGS sequence"/>
</dbReference>
<dbReference type="STRING" id="28743.ENSCVAP00000016264"/>
<feature type="region of interest" description="Disordered" evidence="2">
    <location>
        <begin position="1"/>
        <end position="87"/>
    </location>
</feature>
<dbReference type="Gene3D" id="1.20.920.10">
    <property type="entry name" value="Bromodomain-like"/>
    <property type="match status" value="1"/>
</dbReference>
<dbReference type="InterPro" id="IPR036427">
    <property type="entry name" value="Bromodomain-like_sf"/>
</dbReference>
<keyword evidence="1" id="KW-0103">Bromodomain</keyword>
<proteinExistence type="predicted"/>
<accession>A0A3Q2DCJ8</accession>
<evidence type="ECO:0000313" key="3">
    <source>
        <dbReference type="Ensembl" id="ENSCVAP00000016264.1"/>
    </source>
</evidence>
<sequence length="202" mass="22184">SLCEEAVSEGHTLPGPWETQELKPSEPPVQQEHQDVPSMLTPSSSSNQETQNQPDVKREEQFKGSGEGAEVAGSDVTSSVASDDGAAGCEVAEEGAAVKEAADAAVKSEGEDWSQTEDQEAVQAQKIWKKAIMLVWRAAANHRYASVFLQPVSDDIAPGYHSIVHRQSCEKHCCSAKDEQSWNQFSKVFLRHWSSILKMFLR</sequence>
<reference evidence="3" key="1">
    <citation type="submission" date="2025-08" db="UniProtKB">
        <authorList>
            <consortium name="Ensembl"/>
        </authorList>
    </citation>
    <scope>IDENTIFICATION</scope>
</reference>
<evidence type="ECO:0000256" key="1">
    <source>
        <dbReference type="ARBA" id="ARBA00023117"/>
    </source>
</evidence>
<dbReference type="OMA" id="CCSAKDE"/>
<dbReference type="PANTHER" id="PTHR15398:SF4">
    <property type="entry name" value="BROMODOMAIN-CONTAINING PROTEIN 8 ISOFORM X1"/>
    <property type="match status" value="1"/>
</dbReference>
<dbReference type="GO" id="GO:0035267">
    <property type="term" value="C:NuA4 histone acetyltransferase complex"/>
    <property type="evidence" value="ECO:0007669"/>
    <property type="project" value="TreeGrafter"/>
</dbReference>
<organism evidence="3 4">
    <name type="scientific">Cyprinodon variegatus</name>
    <name type="common">Sheepshead minnow</name>
    <dbReference type="NCBI Taxonomy" id="28743"/>
    <lineage>
        <taxon>Eukaryota</taxon>
        <taxon>Metazoa</taxon>
        <taxon>Chordata</taxon>
        <taxon>Craniata</taxon>
        <taxon>Vertebrata</taxon>
        <taxon>Euteleostomi</taxon>
        <taxon>Actinopterygii</taxon>
        <taxon>Neopterygii</taxon>
        <taxon>Teleostei</taxon>
        <taxon>Neoteleostei</taxon>
        <taxon>Acanthomorphata</taxon>
        <taxon>Ovalentaria</taxon>
        <taxon>Atherinomorphae</taxon>
        <taxon>Cyprinodontiformes</taxon>
        <taxon>Cyprinodontidae</taxon>
        <taxon>Cyprinodon</taxon>
    </lineage>
</organism>
<name>A0A3Q2DCJ8_CYPVA</name>
<reference evidence="3" key="2">
    <citation type="submission" date="2025-09" db="UniProtKB">
        <authorList>
            <consortium name="Ensembl"/>
        </authorList>
    </citation>
    <scope>IDENTIFICATION</scope>
</reference>
<dbReference type="SUPFAM" id="SSF47370">
    <property type="entry name" value="Bromodomain"/>
    <property type="match status" value="1"/>
</dbReference>
<evidence type="ECO:0000313" key="4">
    <source>
        <dbReference type="Proteomes" id="UP000265020"/>
    </source>
</evidence>
<evidence type="ECO:0000256" key="2">
    <source>
        <dbReference type="SAM" id="MobiDB-lite"/>
    </source>
</evidence>
<feature type="compositionally biased region" description="Polar residues" evidence="2">
    <location>
        <begin position="40"/>
        <end position="54"/>
    </location>
</feature>
<dbReference type="PANTHER" id="PTHR15398">
    <property type="entry name" value="BROMODOMAIN-CONTAINING PROTEIN 8"/>
    <property type="match status" value="1"/>
</dbReference>
<dbReference type="Ensembl" id="ENSCVAT00000024580.1">
    <property type="protein sequence ID" value="ENSCVAP00000016264.1"/>
    <property type="gene ID" value="ENSCVAG00000019179.1"/>
</dbReference>
<protein>
    <submittedName>
        <fullName evidence="3">Uncharacterized protein</fullName>
    </submittedName>
</protein>